<keyword evidence="5 6" id="KW-0482">Metalloprotease</keyword>
<feature type="domain" description="PDZ" evidence="8">
    <location>
        <begin position="116"/>
        <end position="208"/>
    </location>
</feature>
<dbReference type="PROSITE" id="PS51257">
    <property type="entry name" value="PROKAR_LIPOPROTEIN"/>
    <property type="match status" value="1"/>
</dbReference>
<dbReference type="Pfam" id="PF01435">
    <property type="entry name" value="Peptidase_M48"/>
    <property type="match status" value="1"/>
</dbReference>
<proteinExistence type="inferred from homology"/>
<feature type="chain" id="PRO_5017438085" evidence="7">
    <location>
        <begin position="28"/>
        <end position="374"/>
    </location>
</feature>
<reference evidence="10" key="1">
    <citation type="submission" date="2018-09" db="EMBL/GenBank/DDBJ databases">
        <authorList>
            <person name="Zhu H."/>
        </authorList>
    </citation>
    <scope>NUCLEOTIDE SEQUENCE [LARGE SCALE GENOMIC DNA]</scope>
    <source>
        <strain evidence="10">K1R23-30</strain>
    </source>
</reference>
<evidence type="ECO:0000256" key="1">
    <source>
        <dbReference type="ARBA" id="ARBA00022670"/>
    </source>
</evidence>
<evidence type="ECO:0000259" key="8">
    <source>
        <dbReference type="SMART" id="SM00228"/>
    </source>
</evidence>
<evidence type="ECO:0000256" key="3">
    <source>
        <dbReference type="ARBA" id="ARBA00022801"/>
    </source>
</evidence>
<dbReference type="PANTHER" id="PTHR22726:SF1">
    <property type="entry name" value="METALLOENDOPEPTIDASE OMA1, MITOCHONDRIAL"/>
    <property type="match status" value="1"/>
</dbReference>
<evidence type="ECO:0000313" key="9">
    <source>
        <dbReference type="EMBL" id="RJF95944.1"/>
    </source>
</evidence>
<dbReference type="GO" id="GO:0051603">
    <property type="term" value="P:proteolysis involved in protein catabolic process"/>
    <property type="evidence" value="ECO:0007669"/>
    <property type="project" value="TreeGrafter"/>
</dbReference>
<dbReference type="InterPro" id="IPR001478">
    <property type="entry name" value="PDZ"/>
</dbReference>
<dbReference type="InterPro" id="IPR051156">
    <property type="entry name" value="Mito/Outer_Membr_Metalloprot"/>
</dbReference>
<feature type="signal peptide" evidence="7">
    <location>
        <begin position="1"/>
        <end position="27"/>
    </location>
</feature>
<dbReference type="GO" id="GO:0016020">
    <property type="term" value="C:membrane"/>
    <property type="evidence" value="ECO:0007669"/>
    <property type="project" value="TreeGrafter"/>
</dbReference>
<dbReference type="RefSeq" id="WP_119771091.1">
    <property type="nucleotide sequence ID" value="NZ_QYUO01000002.1"/>
</dbReference>
<dbReference type="EMBL" id="QYUO01000002">
    <property type="protein sequence ID" value="RJF95944.1"/>
    <property type="molecule type" value="Genomic_DNA"/>
</dbReference>
<evidence type="ECO:0000256" key="6">
    <source>
        <dbReference type="RuleBase" id="RU003983"/>
    </source>
</evidence>
<dbReference type="InterPro" id="IPR036034">
    <property type="entry name" value="PDZ_sf"/>
</dbReference>
<keyword evidence="7" id="KW-0732">Signal</keyword>
<dbReference type="SMART" id="SM00228">
    <property type="entry name" value="PDZ"/>
    <property type="match status" value="1"/>
</dbReference>
<comment type="caution">
    <text evidence="9">The sequence shown here is derived from an EMBL/GenBank/DDBJ whole genome shotgun (WGS) entry which is preliminary data.</text>
</comment>
<dbReference type="GO" id="GO:0004222">
    <property type="term" value="F:metalloendopeptidase activity"/>
    <property type="evidence" value="ECO:0007669"/>
    <property type="project" value="InterPro"/>
</dbReference>
<dbReference type="InterPro" id="IPR001915">
    <property type="entry name" value="Peptidase_M48"/>
</dbReference>
<evidence type="ECO:0000256" key="4">
    <source>
        <dbReference type="ARBA" id="ARBA00022833"/>
    </source>
</evidence>
<keyword evidence="10" id="KW-1185">Reference proteome</keyword>
<dbReference type="AlphaFoldDB" id="A0A3A3FLA9"/>
<protein>
    <submittedName>
        <fullName evidence="9">PDZ domain-containing protein</fullName>
    </submittedName>
</protein>
<accession>A0A3A3FLA9</accession>
<dbReference type="OrthoDB" id="8775841at2"/>
<keyword evidence="3 6" id="KW-0378">Hydrolase</keyword>
<name>A0A3A3FLA9_9BURK</name>
<keyword evidence="2" id="KW-0479">Metal-binding</keyword>
<comment type="cofactor">
    <cofactor evidence="6">
        <name>Zn(2+)</name>
        <dbReference type="ChEBI" id="CHEBI:29105"/>
    </cofactor>
    <text evidence="6">Binds 1 zinc ion per subunit.</text>
</comment>
<gene>
    <name evidence="9" type="ORF">D3871_21555</name>
</gene>
<dbReference type="Proteomes" id="UP000265955">
    <property type="component" value="Unassembled WGS sequence"/>
</dbReference>
<comment type="similarity">
    <text evidence="6">Belongs to the peptidase M48 family.</text>
</comment>
<sequence>MNRSLKRQARLPLVLLLVLISAGCATRVRLDTPATPASRMPVPQVPVAPPVAEPSSATEVYSVDLGSTQVKDMVELVPPQELEFLRSWVSAYSRLYEVAGNLMIRNVQSCPNNARRILGFTAKNRYSYTQRYSDAASAALGLGERLQVFEVISQGGAHSAGIRKGDILLEINGQPLPAGAEAEREAAILVGAETRGKEQVDVTLSRQDQEMSLTVPLTEACAFGIELGNSNAIASYSDGYRVMVTRGMLDFVQSDEELAFVIAGEFARNLSTKQDTRAMAAIIDRLRSIGSVTDMDAAVMALKPYSAEEDIKADQLALQMLARSRYKVLAYRDFLKRLSEQDAANQPGGYNWLHPQLARRLAAIEKSAISTGRR</sequence>
<dbReference type="Pfam" id="PF00595">
    <property type="entry name" value="PDZ"/>
    <property type="match status" value="1"/>
</dbReference>
<dbReference type="SUPFAM" id="SSF50156">
    <property type="entry name" value="PDZ domain-like"/>
    <property type="match status" value="1"/>
</dbReference>
<dbReference type="Gene3D" id="2.30.42.10">
    <property type="match status" value="1"/>
</dbReference>
<evidence type="ECO:0000313" key="10">
    <source>
        <dbReference type="Proteomes" id="UP000265955"/>
    </source>
</evidence>
<dbReference type="PANTHER" id="PTHR22726">
    <property type="entry name" value="METALLOENDOPEPTIDASE OMA1"/>
    <property type="match status" value="1"/>
</dbReference>
<evidence type="ECO:0000256" key="7">
    <source>
        <dbReference type="SAM" id="SignalP"/>
    </source>
</evidence>
<dbReference type="GO" id="GO:0046872">
    <property type="term" value="F:metal ion binding"/>
    <property type="evidence" value="ECO:0007669"/>
    <property type="project" value="UniProtKB-KW"/>
</dbReference>
<keyword evidence="1 6" id="KW-0645">Protease</keyword>
<evidence type="ECO:0000256" key="5">
    <source>
        <dbReference type="ARBA" id="ARBA00023049"/>
    </source>
</evidence>
<keyword evidence="4 6" id="KW-0862">Zinc</keyword>
<organism evidence="9 10">
    <name type="scientific">Noviherbaspirillum saxi</name>
    <dbReference type="NCBI Taxonomy" id="2320863"/>
    <lineage>
        <taxon>Bacteria</taxon>
        <taxon>Pseudomonadati</taxon>
        <taxon>Pseudomonadota</taxon>
        <taxon>Betaproteobacteria</taxon>
        <taxon>Burkholderiales</taxon>
        <taxon>Oxalobacteraceae</taxon>
        <taxon>Noviherbaspirillum</taxon>
    </lineage>
</organism>
<evidence type="ECO:0000256" key="2">
    <source>
        <dbReference type="ARBA" id="ARBA00022723"/>
    </source>
</evidence>